<sequence length="249" mass="27455">MSLDEVISLYFIAFIAGIISFISPCIIPMITVYFTTITGLSIEELKNIKDKKIKLNVISSTFAFILAFTIVFTIAGGTAGWIASLFKNYLYLLNIIGSIFVILFGLNLLGVININFKSINLPENKIFGIKTGTFKAFLIGLFFAFACSHCIGPILYSILIYAGSIGSSASGMLIMFIFSIGLAVPYILVGLFMDKILFGLTKISKYMRTISNILGTIMIIFGILLLTDRYSYIVGILNKIIPYKLPFGM</sequence>
<evidence type="ECO:0000256" key="1">
    <source>
        <dbReference type="ARBA" id="ARBA00004141"/>
    </source>
</evidence>
<reference evidence="8 9" key="1">
    <citation type="submission" date="2016-08" db="EMBL/GenBank/DDBJ databases">
        <title>A novel genetic cassette of butanologenic Thermoanaerobacterium thermosaccharolyticum that directly convert cellulose to butanol.</title>
        <authorList>
            <person name="Li T."/>
            <person name="He J."/>
        </authorList>
    </citation>
    <scope>NUCLEOTIDE SEQUENCE [LARGE SCALE GENOMIC DNA]</scope>
    <source>
        <strain evidence="8 9">TG57</strain>
    </source>
</reference>
<feature type="transmembrane region" description="Helical" evidence="6">
    <location>
        <begin position="210"/>
        <end position="227"/>
    </location>
</feature>
<feature type="transmembrane region" description="Helical" evidence="6">
    <location>
        <begin position="137"/>
        <end position="162"/>
    </location>
</feature>
<dbReference type="PANTHER" id="PTHR31272:SF4">
    <property type="entry name" value="CYTOCHROME C-TYPE BIOGENESIS PROTEIN HI_1454-RELATED"/>
    <property type="match status" value="1"/>
</dbReference>
<comment type="subcellular location">
    <subcellularLocation>
        <location evidence="1">Membrane</location>
        <topology evidence="1">Multi-pass membrane protein</topology>
    </subcellularLocation>
</comment>
<keyword evidence="5 6" id="KW-0472">Membrane</keyword>
<feature type="transmembrane region" description="Helical" evidence="6">
    <location>
        <begin position="6"/>
        <end position="34"/>
    </location>
</feature>
<accession>A0A223I0R6</accession>
<keyword evidence="3 6" id="KW-0812">Transmembrane</keyword>
<evidence type="ECO:0000256" key="5">
    <source>
        <dbReference type="ARBA" id="ARBA00023136"/>
    </source>
</evidence>
<feature type="domain" description="Cytochrome C biogenesis protein transmembrane" evidence="7">
    <location>
        <begin position="11"/>
        <end position="227"/>
    </location>
</feature>
<dbReference type="GO" id="GO:0016020">
    <property type="term" value="C:membrane"/>
    <property type="evidence" value="ECO:0007669"/>
    <property type="project" value="UniProtKB-SubCell"/>
</dbReference>
<gene>
    <name evidence="8" type="ORF">Thert_02422</name>
</gene>
<dbReference type="InterPro" id="IPR003834">
    <property type="entry name" value="Cyt_c_assmbl_TM_dom"/>
</dbReference>
<dbReference type="PANTHER" id="PTHR31272">
    <property type="entry name" value="CYTOCHROME C-TYPE BIOGENESIS PROTEIN HI_1454-RELATED"/>
    <property type="match status" value="1"/>
</dbReference>
<feature type="transmembrane region" description="Helical" evidence="6">
    <location>
        <begin position="168"/>
        <end position="189"/>
    </location>
</feature>
<evidence type="ECO:0000256" key="4">
    <source>
        <dbReference type="ARBA" id="ARBA00022989"/>
    </source>
</evidence>
<dbReference type="GO" id="GO:0017004">
    <property type="term" value="P:cytochrome complex assembly"/>
    <property type="evidence" value="ECO:0007669"/>
    <property type="project" value="InterPro"/>
</dbReference>
<evidence type="ECO:0000259" key="7">
    <source>
        <dbReference type="Pfam" id="PF02683"/>
    </source>
</evidence>
<dbReference type="EMBL" id="CP016893">
    <property type="protein sequence ID" value="AST58318.1"/>
    <property type="molecule type" value="Genomic_DNA"/>
</dbReference>
<comment type="similarity">
    <text evidence="2">Belongs to the DsbD family.</text>
</comment>
<dbReference type="AlphaFoldDB" id="A0A223I0R6"/>
<feature type="transmembrane region" description="Helical" evidence="6">
    <location>
        <begin position="55"/>
        <end position="83"/>
    </location>
</feature>
<name>A0A223I0R6_THETR</name>
<organism evidence="8 9">
    <name type="scientific">Thermoanaerobacterium thermosaccharolyticum</name>
    <name type="common">Clostridium thermosaccharolyticum</name>
    <dbReference type="NCBI Taxonomy" id="1517"/>
    <lineage>
        <taxon>Bacteria</taxon>
        <taxon>Bacillati</taxon>
        <taxon>Bacillota</taxon>
        <taxon>Clostridia</taxon>
        <taxon>Thermoanaerobacterales</taxon>
        <taxon>Thermoanaerobacteraceae</taxon>
        <taxon>Thermoanaerobacterium</taxon>
    </lineage>
</organism>
<dbReference type="RefSeq" id="WP_237268754.1">
    <property type="nucleotide sequence ID" value="NZ_CP016893.1"/>
</dbReference>
<evidence type="ECO:0000256" key="6">
    <source>
        <dbReference type="SAM" id="Phobius"/>
    </source>
</evidence>
<dbReference type="InterPro" id="IPR051790">
    <property type="entry name" value="Cytochrome_c-biogenesis_DsbD"/>
</dbReference>
<evidence type="ECO:0000256" key="2">
    <source>
        <dbReference type="ARBA" id="ARBA00006143"/>
    </source>
</evidence>
<proteinExistence type="inferred from homology"/>
<dbReference type="Pfam" id="PF02683">
    <property type="entry name" value="DsbD_TM"/>
    <property type="match status" value="1"/>
</dbReference>
<feature type="transmembrane region" description="Helical" evidence="6">
    <location>
        <begin position="89"/>
        <end position="116"/>
    </location>
</feature>
<protein>
    <submittedName>
        <fullName evidence="8">Cytochrome c biogenesis protein</fullName>
    </submittedName>
</protein>
<dbReference type="Proteomes" id="UP000214975">
    <property type="component" value="Chromosome"/>
</dbReference>
<evidence type="ECO:0000313" key="9">
    <source>
        <dbReference type="Proteomes" id="UP000214975"/>
    </source>
</evidence>
<evidence type="ECO:0000256" key="3">
    <source>
        <dbReference type="ARBA" id="ARBA00022692"/>
    </source>
</evidence>
<keyword evidence="4 6" id="KW-1133">Transmembrane helix</keyword>
<evidence type="ECO:0000313" key="8">
    <source>
        <dbReference type="EMBL" id="AST58318.1"/>
    </source>
</evidence>